<feature type="transmembrane region" description="Helical" evidence="1">
    <location>
        <begin position="28"/>
        <end position="50"/>
    </location>
</feature>
<dbReference type="EMBL" id="DS268444">
    <property type="protein sequence ID" value="EFP01764.1"/>
    <property type="molecule type" value="Genomic_DNA"/>
</dbReference>
<evidence type="ECO:0000313" key="3">
    <source>
        <dbReference type="Proteomes" id="UP000008281"/>
    </source>
</evidence>
<accession>E3MH11</accession>
<name>E3MH11_CAERE</name>
<evidence type="ECO:0000313" key="2">
    <source>
        <dbReference type="EMBL" id="EFP01764.1"/>
    </source>
</evidence>
<keyword evidence="1" id="KW-1133">Transmembrane helix</keyword>
<keyword evidence="1" id="KW-0472">Membrane</keyword>
<protein>
    <submittedName>
        <fullName evidence="2">Uncharacterized protein</fullName>
    </submittedName>
</protein>
<dbReference type="AlphaFoldDB" id="E3MH11"/>
<proteinExistence type="predicted"/>
<organism evidence="3">
    <name type="scientific">Caenorhabditis remanei</name>
    <name type="common">Caenorhabditis vulgaris</name>
    <dbReference type="NCBI Taxonomy" id="31234"/>
    <lineage>
        <taxon>Eukaryota</taxon>
        <taxon>Metazoa</taxon>
        <taxon>Ecdysozoa</taxon>
        <taxon>Nematoda</taxon>
        <taxon>Chromadorea</taxon>
        <taxon>Rhabditida</taxon>
        <taxon>Rhabditina</taxon>
        <taxon>Rhabditomorpha</taxon>
        <taxon>Rhabditoidea</taxon>
        <taxon>Rhabditidae</taxon>
        <taxon>Peloderinae</taxon>
        <taxon>Caenorhabditis</taxon>
    </lineage>
</organism>
<reference evidence="2" key="1">
    <citation type="submission" date="2007-07" db="EMBL/GenBank/DDBJ databases">
        <title>PCAP assembly of the Caenorhabditis remanei genome.</title>
        <authorList>
            <consortium name="The Caenorhabditis remanei Sequencing Consortium"/>
            <person name="Wilson R.K."/>
        </authorList>
    </citation>
    <scope>NUCLEOTIDE SEQUENCE [LARGE SCALE GENOMIC DNA]</scope>
    <source>
        <strain evidence="2">PB4641</strain>
    </source>
</reference>
<gene>
    <name evidence="2" type="ORF">CRE_23499</name>
</gene>
<keyword evidence="1" id="KW-0812">Transmembrane</keyword>
<dbReference type="Proteomes" id="UP000008281">
    <property type="component" value="Unassembled WGS sequence"/>
</dbReference>
<sequence>MGYAPNDRIELLEKETEIKNKSLIIAEWFGTIYLIYTVTLLLVLPAAVIVDIKLRPEYDGDDLYEVIEGSEGSSTKKTDD</sequence>
<evidence type="ECO:0000256" key="1">
    <source>
        <dbReference type="SAM" id="Phobius"/>
    </source>
</evidence>
<dbReference type="InParanoid" id="E3MH11"/>
<keyword evidence="3" id="KW-1185">Reference proteome</keyword>
<dbReference type="HOGENOM" id="CLU_2592059_0_0_1"/>